<dbReference type="AlphaFoldDB" id="E1X1Y7"/>
<dbReference type="EMBL" id="FQ312005">
    <property type="protein sequence ID" value="CBW26647.1"/>
    <property type="molecule type" value="Genomic_DNA"/>
</dbReference>
<protein>
    <submittedName>
        <fullName evidence="1">Uncharacterized protein</fullName>
    </submittedName>
</protein>
<organism evidence="1 2">
    <name type="scientific">Halobacteriovorax marinus (strain ATCC BAA-682 / DSM 15412 / SJ)</name>
    <name type="common">Bacteriovorax marinus</name>
    <dbReference type="NCBI Taxonomy" id="862908"/>
    <lineage>
        <taxon>Bacteria</taxon>
        <taxon>Pseudomonadati</taxon>
        <taxon>Bdellovibrionota</taxon>
        <taxon>Bacteriovoracia</taxon>
        <taxon>Bacteriovoracales</taxon>
        <taxon>Halobacteriovoraceae</taxon>
        <taxon>Halobacteriovorax</taxon>
    </lineage>
</organism>
<evidence type="ECO:0000313" key="1">
    <source>
        <dbReference type="EMBL" id="CBW26647.1"/>
    </source>
</evidence>
<evidence type="ECO:0000313" key="2">
    <source>
        <dbReference type="Proteomes" id="UP000008963"/>
    </source>
</evidence>
<keyword evidence="2" id="KW-1185">Reference proteome</keyword>
<dbReference type="KEGG" id="bmx:BMS_1826"/>
<gene>
    <name evidence="1" type="ordered locus">BMS_1826</name>
</gene>
<dbReference type="RefSeq" id="WP_014244428.1">
    <property type="nucleotide sequence ID" value="NC_016620.1"/>
</dbReference>
<sequence length="461" mass="54083">MLEKNIDMALLGHNYLSYLLSFDLLSKNRKVLMLDDERLKYGPLFGRQVCELERAFLKTWGEDSRVSPFINLDRYLSPSPLFFHVDDEMIQLGNSPYENLLELTRKLPLFFTRLDGRVAIECSDDFRDQLNNEFISFCQRVGQNTCRFSSLQSISLETFLNHCPVLVKELFLLFKENVNNIFKSESKYWEYKTFLYSAKGFFQSRMALKSSEIELFHLFHSMLSPFYKLKEDKINEELKGIFEERGGQLKRTHVREWKFYKESPWSIELASFEGIIHPQRVSLLGGIPEQLPLKVFPDNKCYKNVTTRISLDEKTNLSDGVYIMAKNSRIGTNYALIVLEKYGHFCQVEHYVLKKKGQKISFFKGELEKWLREDLRDLIPNIKSFKESGEFEFGHEVFVAEGVGGRIRSGIQMPKRVRIYDTSNPLFKKRLNNVYYFGPYKDSHLGLFSTLVDIKEAQQFL</sequence>
<accession>E1X1Y7</accession>
<reference evidence="2" key="1">
    <citation type="journal article" date="2013" name="ISME J.">
        <title>A small predatory core genome in the divergent marine Bacteriovorax marinus SJ and the terrestrial Bdellovibrio bacteriovorus.</title>
        <authorList>
            <person name="Crossman L.C."/>
            <person name="Chen H."/>
            <person name="Cerdeno-Tarraga A.M."/>
            <person name="Brooks K."/>
            <person name="Quail M.A."/>
            <person name="Pineiro S.A."/>
            <person name="Hobley L."/>
            <person name="Sockett R.E."/>
            <person name="Bentley S.D."/>
            <person name="Parkhill J."/>
            <person name="Williams H.N."/>
            <person name="Stine O.C."/>
        </authorList>
    </citation>
    <scope>NUCLEOTIDE SEQUENCE [LARGE SCALE GENOMIC DNA]</scope>
    <source>
        <strain evidence="2">ATCC BAA-682 / DSM 15412 / SJ</strain>
    </source>
</reference>
<dbReference type="STRING" id="862908.BMS_1826"/>
<name>E1X1Y7_HALMS</name>
<dbReference type="Proteomes" id="UP000008963">
    <property type="component" value="Chromosome"/>
</dbReference>
<dbReference type="OrthoDB" id="5293787at2"/>
<dbReference type="PATRIC" id="fig|862908.3.peg.1731"/>
<dbReference type="HOGENOM" id="CLU_592848_0_0_7"/>
<proteinExistence type="predicted"/>